<dbReference type="PROSITE" id="PS51471">
    <property type="entry name" value="FE2OG_OXY"/>
    <property type="match status" value="1"/>
</dbReference>
<dbReference type="Proteomes" id="UP000027120">
    <property type="component" value="Unassembled WGS sequence"/>
</dbReference>
<dbReference type="GO" id="GO:0046872">
    <property type="term" value="F:metal ion binding"/>
    <property type="evidence" value="ECO:0007669"/>
    <property type="project" value="UniProtKB-KW"/>
</dbReference>
<evidence type="ECO:0000256" key="5">
    <source>
        <dbReference type="RuleBase" id="RU003682"/>
    </source>
</evidence>
<keyword evidence="4 5" id="KW-0408">Iron</keyword>
<evidence type="ECO:0000256" key="4">
    <source>
        <dbReference type="ARBA" id="ARBA00023004"/>
    </source>
</evidence>
<keyword evidence="8" id="KW-1185">Reference proteome</keyword>
<dbReference type="KEGG" id="cit:102613700"/>
<dbReference type="eggNOG" id="KOG0143">
    <property type="taxonomic scope" value="Eukaryota"/>
</dbReference>
<dbReference type="EMBL" id="KK784879">
    <property type="protein sequence ID" value="KDO78007.1"/>
    <property type="molecule type" value="Genomic_DNA"/>
</dbReference>
<dbReference type="Gene3D" id="2.60.120.330">
    <property type="entry name" value="B-lactam Antibiotic, Isopenicillin N Synthase, Chain"/>
    <property type="match status" value="1"/>
</dbReference>
<dbReference type="SUPFAM" id="SSF51197">
    <property type="entry name" value="Clavaminate synthase-like"/>
    <property type="match status" value="1"/>
</dbReference>
<gene>
    <name evidence="7" type="ORF">CISIN_1g017637mg</name>
</gene>
<dbReference type="Pfam" id="PF14226">
    <property type="entry name" value="DIOX_N"/>
    <property type="match status" value="1"/>
</dbReference>
<dbReference type="InterPro" id="IPR026992">
    <property type="entry name" value="DIOX_N"/>
</dbReference>
<sequence length="368" mass="40893">MASSSESAAGLEGSESSIPSVQELMIKNPDKLTVPQCFLRADQEPPNFSNGGTHHFPSIPVPTIDLECLLSEEDTNSQLDNLRAICKEWGIFQLVNHGIGSSLLEKLKHDMVEFYKLPIEEKMRYQRKPGDAEGYGSVAGSDGILDWGDRFYTVTNPLHQRKSHLFPELPPSLRKTLESYVQELQKLSMELLGAMGKALKMDAKEMEEMFEDGRQSVRMAYYPPCPTPGQVMGLAPHSDASGITILHQVNGVDGLEIKKDGVWIPAHILPDALLVNVGDILEIMSNGVYRSVEHRATVNSVKERISIAFFVSPKFDAQVGPATSLISPENPPLFIRVGMEEFVKTFFSHKLNEKSYLECMKIDNSRGS</sequence>
<feature type="domain" description="Fe2OG dioxygenase" evidence="6">
    <location>
        <begin position="213"/>
        <end position="313"/>
    </location>
</feature>
<dbReference type="AlphaFoldDB" id="A0A067GRD0"/>
<organism evidence="7 8">
    <name type="scientific">Citrus sinensis</name>
    <name type="common">Sweet orange</name>
    <name type="synonym">Citrus aurantium var. sinensis</name>
    <dbReference type="NCBI Taxonomy" id="2711"/>
    <lineage>
        <taxon>Eukaryota</taxon>
        <taxon>Viridiplantae</taxon>
        <taxon>Streptophyta</taxon>
        <taxon>Embryophyta</taxon>
        <taxon>Tracheophyta</taxon>
        <taxon>Spermatophyta</taxon>
        <taxon>Magnoliopsida</taxon>
        <taxon>eudicotyledons</taxon>
        <taxon>Gunneridae</taxon>
        <taxon>Pentapetalae</taxon>
        <taxon>rosids</taxon>
        <taxon>malvids</taxon>
        <taxon>Sapindales</taxon>
        <taxon>Rutaceae</taxon>
        <taxon>Aurantioideae</taxon>
        <taxon>Citrus</taxon>
    </lineage>
</organism>
<evidence type="ECO:0000313" key="7">
    <source>
        <dbReference type="EMBL" id="KDO78007.1"/>
    </source>
</evidence>
<dbReference type="GO" id="GO:0016491">
    <property type="term" value="F:oxidoreductase activity"/>
    <property type="evidence" value="ECO:0007669"/>
    <property type="project" value="UniProtKB-KW"/>
</dbReference>
<keyword evidence="3 5" id="KW-0560">Oxidoreductase</keyword>
<dbReference type="InterPro" id="IPR050295">
    <property type="entry name" value="Plant_2OG-oxidoreductases"/>
</dbReference>
<proteinExistence type="inferred from homology"/>
<dbReference type="PANTHER" id="PTHR47991">
    <property type="entry name" value="OXOGLUTARATE/IRON-DEPENDENT DIOXYGENASE"/>
    <property type="match status" value="1"/>
</dbReference>
<dbReference type="OrthoDB" id="288590at2759"/>
<dbReference type="SMR" id="A0A067GRD0"/>
<dbReference type="Pfam" id="PF03171">
    <property type="entry name" value="2OG-FeII_Oxy"/>
    <property type="match status" value="1"/>
</dbReference>
<keyword evidence="2 5" id="KW-0479">Metal-binding</keyword>
<dbReference type="FunFam" id="2.60.120.330:FF:000001">
    <property type="entry name" value="Protein SRG1"/>
    <property type="match status" value="1"/>
</dbReference>
<evidence type="ECO:0000256" key="1">
    <source>
        <dbReference type="ARBA" id="ARBA00008056"/>
    </source>
</evidence>
<dbReference type="InterPro" id="IPR005123">
    <property type="entry name" value="Oxoglu/Fe-dep_dioxygenase_dom"/>
</dbReference>
<evidence type="ECO:0000256" key="2">
    <source>
        <dbReference type="ARBA" id="ARBA00022723"/>
    </source>
</evidence>
<evidence type="ECO:0000313" key="8">
    <source>
        <dbReference type="Proteomes" id="UP000027120"/>
    </source>
</evidence>
<dbReference type="PaxDb" id="2711-XP_006467560.1"/>
<evidence type="ECO:0000259" key="6">
    <source>
        <dbReference type="PROSITE" id="PS51471"/>
    </source>
</evidence>
<dbReference type="InterPro" id="IPR044861">
    <property type="entry name" value="IPNS-like_FE2OG_OXY"/>
</dbReference>
<dbReference type="InterPro" id="IPR027443">
    <property type="entry name" value="IPNS-like_sf"/>
</dbReference>
<protein>
    <recommendedName>
        <fullName evidence="6">Fe2OG dioxygenase domain-containing protein</fullName>
    </recommendedName>
</protein>
<reference evidence="7 8" key="1">
    <citation type="submission" date="2014-04" db="EMBL/GenBank/DDBJ databases">
        <authorList>
            <consortium name="International Citrus Genome Consortium"/>
            <person name="Gmitter F."/>
            <person name="Chen C."/>
            <person name="Farmerie W."/>
            <person name="Harkins T."/>
            <person name="Desany B."/>
            <person name="Mohiuddin M."/>
            <person name="Kodira C."/>
            <person name="Borodovsky M."/>
            <person name="Lomsadze A."/>
            <person name="Burns P."/>
            <person name="Jenkins J."/>
            <person name="Prochnik S."/>
            <person name="Shu S."/>
            <person name="Chapman J."/>
            <person name="Pitluck S."/>
            <person name="Schmutz J."/>
            <person name="Rokhsar D."/>
        </authorList>
    </citation>
    <scope>NUCLEOTIDE SEQUENCE</scope>
</reference>
<accession>A0A067GRD0</accession>
<name>A0A067GRD0_CITSI</name>
<evidence type="ECO:0000256" key="3">
    <source>
        <dbReference type="ARBA" id="ARBA00023002"/>
    </source>
</evidence>
<comment type="similarity">
    <text evidence="1 5">Belongs to the iron/ascorbate-dependent oxidoreductase family.</text>
</comment>